<dbReference type="Proteomes" id="UP000812961">
    <property type="component" value="Unassembled WGS sequence"/>
</dbReference>
<sequence>MHFTTLVPNIFYPDINDGLILFVECLHFKISHKEMLSDKLFCVLKQGGITVNLFQDEVLADQHHPEFRLITTDIEKVYLEICGSHSHLLHHIQNKIELKSWGAQEFVITDNQISIIIQQW</sequence>
<keyword evidence="2" id="KW-1185">Reference proteome</keyword>
<comment type="caution">
    <text evidence="1">The sequence shown here is derived from an EMBL/GenBank/DDBJ whole genome shotgun (WGS) entry which is preliminary data.</text>
</comment>
<protein>
    <submittedName>
        <fullName evidence="1">Uncharacterized protein</fullName>
    </submittedName>
</protein>
<dbReference type="RefSeq" id="WP_220252560.1">
    <property type="nucleotide sequence ID" value="NZ_JAICCF010000004.1"/>
</dbReference>
<name>A0ABS7GKG7_9BACT</name>
<evidence type="ECO:0000313" key="1">
    <source>
        <dbReference type="EMBL" id="MBW8687239.1"/>
    </source>
</evidence>
<dbReference type="Gene3D" id="3.10.180.10">
    <property type="entry name" value="2,3-Dihydroxybiphenyl 1,2-Dioxygenase, domain 1"/>
    <property type="match status" value="1"/>
</dbReference>
<organism evidence="1 2">
    <name type="scientific">Chitinophaga rhizophila</name>
    <dbReference type="NCBI Taxonomy" id="2866212"/>
    <lineage>
        <taxon>Bacteria</taxon>
        <taxon>Pseudomonadati</taxon>
        <taxon>Bacteroidota</taxon>
        <taxon>Chitinophagia</taxon>
        <taxon>Chitinophagales</taxon>
        <taxon>Chitinophagaceae</taxon>
        <taxon>Chitinophaga</taxon>
    </lineage>
</organism>
<proteinExistence type="predicted"/>
<dbReference type="InterPro" id="IPR029068">
    <property type="entry name" value="Glyas_Bleomycin-R_OHBP_Dase"/>
</dbReference>
<reference evidence="1 2" key="1">
    <citation type="submission" date="2021-08" db="EMBL/GenBank/DDBJ databases">
        <title>The genome sequence of Chitinophaga sp. B61.</title>
        <authorList>
            <person name="Zhang X."/>
        </authorList>
    </citation>
    <scope>NUCLEOTIDE SEQUENCE [LARGE SCALE GENOMIC DNA]</scope>
    <source>
        <strain evidence="1 2">B61</strain>
    </source>
</reference>
<dbReference type="EMBL" id="JAICCF010000004">
    <property type="protein sequence ID" value="MBW8687239.1"/>
    <property type="molecule type" value="Genomic_DNA"/>
</dbReference>
<evidence type="ECO:0000313" key="2">
    <source>
        <dbReference type="Proteomes" id="UP000812961"/>
    </source>
</evidence>
<gene>
    <name evidence="1" type="ORF">K1Y79_23075</name>
</gene>
<accession>A0ABS7GKG7</accession>